<comment type="caution">
    <text evidence="1">The sequence shown here is derived from an EMBL/GenBank/DDBJ whole genome shotgun (WGS) entry which is preliminary data.</text>
</comment>
<proteinExistence type="predicted"/>
<protein>
    <submittedName>
        <fullName evidence="1">Uncharacterized protein</fullName>
    </submittedName>
</protein>
<dbReference type="Proteomes" id="UP000236291">
    <property type="component" value="Unassembled WGS sequence"/>
</dbReference>
<name>A0A2K3KN98_TRIPR</name>
<gene>
    <name evidence="1" type="ORF">L195_g063650</name>
</gene>
<evidence type="ECO:0000313" key="2">
    <source>
        <dbReference type="Proteomes" id="UP000236291"/>
    </source>
</evidence>
<evidence type="ECO:0000313" key="1">
    <source>
        <dbReference type="EMBL" id="PNX67713.1"/>
    </source>
</evidence>
<reference evidence="1 2" key="2">
    <citation type="journal article" date="2017" name="Front. Plant Sci.">
        <title>Gene Classification and Mining of Molecular Markers Useful in Red Clover (Trifolium pratense) Breeding.</title>
        <authorList>
            <person name="Istvanek J."/>
            <person name="Dluhosova J."/>
            <person name="Dluhos P."/>
            <person name="Patkova L."/>
            <person name="Nedelnik J."/>
            <person name="Repkova J."/>
        </authorList>
    </citation>
    <scope>NUCLEOTIDE SEQUENCE [LARGE SCALE GENOMIC DNA]</scope>
    <source>
        <strain evidence="2">cv. Tatra</strain>
        <tissue evidence="1">Young leaves</tissue>
    </source>
</reference>
<organism evidence="1 2">
    <name type="scientific">Trifolium pratense</name>
    <name type="common">Red clover</name>
    <dbReference type="NCBI Taxonomy" id="57577"/>
    <lineage>
        <taxon>Eukaryota</taxon>
        <taxon>Viridiplantae</taxon>
        <taxon>Streptophyta</taxon>
        <taxon>Embryophyta</taxon>
        <taxon>Tracheophyta</taxon>
        <taxon>Spermatophyta</taxon>
        <taxon>Magnoliopsida</taxon>
        <taxon>eudicotyledons</taxon>
        <taxon>Gunneridae</taxon>
        <taxon>Pentapetalae</taxon>
        <taxon>rosids</taxon>
        <taxon>fabids</taxon>
        <taxon>Fabales</taxon>
        <taxon>Fabaceae</taxon>
        <taxon>Papilionoideae</taxon>
        <taxon>50 kb inversion clade</taxon>
        <taxon>NPAAA clade</taxon>
        <taxon>Hologalegina</taxon>
        <taxon>IRL clade</taxon>
        <taxon>Trifolieae</taxon>
        <taxon>Trifolium</taxon>
    </lineage>
</organism>
<accession>A0A2K3KN98</accession>
<feature type="non-terminal residue" evidence="1">
    <location>
        <position position="1"/>
    </location>
</feature>
<dbReference type="AlphaFoldDB" id="A0A2K3KN98"/>
<reference evidence="1 2" key="1">
    <citation type="journal article" date="2014" name="Am. J. Bot.">
        <title>Genome assembly and annotation for red clover (Trifolium pratense; Fabaceae).</title>
        <authorList>
            <person name="Istvanek J."/>
            <person name="Jaros M."/>
            <person name="Krenek A."/>
            <person name="Repkova J."/>
        </authorList>
    </citation>
    <scope>NUCLEOTIDE SEQUENCE [LARGE SCALE GENOMIC DNA]</scope>
    <source>
        <strain evidence="2">cv. Tatra</strain>
        <tissue evidence="1">Young leaves</tissue>
    </source>
</reference>
<dbReference type="EMBL" id="ASHM01215242">
    <property type="protein sequence ID" value="PNX67713.1"/>
    <property type="molecule type" value="Genomic_DNA"/>
</dbReference>
<sequence length="22" mass="2466">IGLEVQMIERAPLVHVSSWEAT</sequence>